<reference evidence="10" key="1">
    <citation type="submission" date="2015-07" db="EMBL/GenBank/DDBJ databases">
        <title>Adaptation to a free-living lifestyle via gene acquisitions in the diplomonad Trepomonas sp. PC1.</title>
        <authorList>
            <person name="Xu F."/>
            <person name="Jerlstrom-Hultqvist J."/>
            <person name="Kolisko M."/>
            <person name="Simpson A.G.B."/>
            <person name="Roger A.J."/>
            <person name="Svard S.G."/>
            <person name="Andersson J.O."/>
        </authorList>
    </citation>
    <scope>NUCLEOTIDE SEQUENCE</scope>
    <source>
        <strain evidence="10">PC1</strain>
    </source>
</reference>
<sequence>DPFSLKSHETGVPSGTLIKILNLSTPLAVRSAIIPHLPPQTYQLQENQKLSQLIENIPQIKHFRIPNISLRKACFNETDLVYGVRSLQQLHLYKALTILLVKDTNQKITKIKDLKFRTLQKIQEIAQQVKDIGKELTYYAREQTMTEMIESSRKKLFAEAIQSGVAQEECAERAAKNAPSTLNEDEVAEQAIKLLPMDLLDVNTISGYSGSDHVDQTESLVQSLGFNPYGVDQDKKNEKVINELRKVAQQCSIEKFFLLVKDFLSEIKSNECQNPQVLQALRALSDEGLFSIQNLNTFFTKTEQKINNTNQAVPAEVLQMAQAYKRALYEMMRGSIDASNKQSIRDVNIPPFFGLQGRQNVKLTKEQEAQIEAYTNKLKEIDENRVKEQKRLNAMLSKLRESAQELSITFDQVTLKQLKEVRFNAEIKIQAFQLQNCFTMNSSLTKQKQLQLINEKQALYGQFDRLKAQFIGYRQFIDEIRTTVRDRLTQIQEMMTFFGANIDRAQIDQKMKDLLKKNASVPAFIQSLRQTLHSENRVKIQQQINQQFNSQYPQFKKILDDFFLTFYPDNTGAMFREVHENAKNIYDNFFSKLSQLNTFDAQSFTQQFNDMVFPDGIYPDMFLKKPTPAGKALQNPMFAQIPYFILFQKLIPLESVAEFTELKLQQKNASQMQQTFDVFRCFKTVTGIYQYQLNQRMTALDEFDKQLTAYQQELDASTKYDFNGDIENLKKTFANIVQLILIKEGQVEYPRPYEALNDQLLIKYEVDQDGNITKHTEPNQLEIDENTDIIMRDDTQFIILNQDFVKSQLNQTLSTKGMELKHKLEDIARVHQRINILQKQIALAEQKTIDFHAQTKDFQMIRVSKEMLDIIRTNTSTENRKAQEVKTIMTKLEHSRKAQQTSIQDKELTIQKIPFEKQQIEVQNKILQQKIEEIEAKNIQREQAIPDFETDEADQLIGEEFGLDMLTKKYLVQTKQQKTLEVIGQEETDKKFRRIAALRKMRELSKAQEEEMQFLIQELDKLRKKTYPSFE</sequence>
<evidence type="ECO:0000256" key="5">
    <source>
        <dbReference type="ARBA" id="ARBA00022737"/>
    </source>
</evidence>
<dbReference type="GO" id="GO:0060271">
    <property type="term" value="P:cilium assembly"/>
    <property type="evidence" value="ECO:0007669"/>
    <property type="project" value="TreeGrafter"/>
</dbReference>
<keyword evidence="3" id="KW-0963">Cytoplasm</keyword>
<evidence type="ECO:0000256" key="8">
    <source>
        <dbReference type="ARBA" id="ARBA00023273"/>
    </source>
</evidence>
<keyword evidence="7" id="KW-0206">Cytoskeleton</keyword>
<feature type="non-terminal residue" evidence="10">
    <location>
        <position position="1"/>
    </location>
</feature>
<evidence type="ECO:0000256" key="9">
    <source>
        <dbReference type="SAM" id="Coils"/>
    </source>
</evidence>
<protein>
    <submittedName>
        <fullName evidence="10">Uncharacterized protein</fullName>
    </submittedName>
</protein>
<organism evidence="10">
    <name type="scientific">Trepomonas sp. PC1</name>
    <dbReference type="NCBI Taxonomy" id="1076344"/>
    <lineage>
        <taxon>Eukaryota</taxon>
        <taxon>Metamonada</taxon>
        <taxon>Diplomonadida</taxon>
        <taxon>Hexamitidae</taxon>
        <taxon>Hexamitinae</taxon>
        <taxon>Trepomonas</taxon>
    </lineage>
</organism>
<keyword evidence="6 9" id="KW-0175">Coiled coil</keyword>
<dbReference type="Pfam" id="PF25828">
    <property type="entry name" value="CC_Cfap43"/>
    <property type="match status" value="1"/>
</dbReference>
<evidence type="ECO:0000256" key="3">
    <source>
        <dbReference type="ARBA" id="ARBA00022490"/>
    </source>
</evidence>
<evidence type="ECO:0000256" key="7">
    <source>
        <dbReference type="ARBA" id="ARBA00023212"/>
    </source>
</evidence>
<evidence type="ECO:0000256" key="4">
    <source>
        <dbReference type="ARBA" id="ARBA00022574"/>
    </source>
</evidence>
<name>A0A146KIJ0_9EUKA</name>
<accession>A0A146KIJ0</accession>
<dbReference type="PANTHER" id="PTHR14885:SF1">
    <property type="entry name" value="CILIA- AND FLAGELLA-ASSOCIATED PROTEIN 43"/>
    <property type="match status" value="1"/>
</dbReference>
<dbReference type="AlphaFoldDB" id="A0A146KIJ0"/>
<evidence type="ECO:0000256" key="2">
    <source>
        <dbReference type="ARBA" id="ARBA00004245"/>
    </source>
</evidence>
<evidence type="ECO:0000256" key="1">
    <source>
        <dbReference type="ARBA" id="ARBA00004138"/>
    </source>
</evidence>
<proteinExistence type="predicted"/>
<evidence type="ECO:0000256" key="6">
    <source>
        <dbReference type="ARBA" id="ARBA00023054"/>
    </source>
</evidence>
<evidence type="ECO:0000313" key="10">
    <source>
        <dbReference type="EMBL" id="JAP95069.1"/>
    </source>
</evidence>
<dbReference type="PANTHER" id="PTHR14885">
    <property type="entry name" value="CILIA- AND FLAGELLA-ASSOCIATED PROTEIN 43-RELATED"/>
    <property type="match status" value="1"/>
</dbReference>
<gene>
    <name evidence="10" type="ORF">TPC1_12050</name>
</gene>
<keyword evidence="8" id="KW-0966">Cell projection</keyword>
<dbReference type="GO" id="GO:0005930">
    <property type="term" value="C:axoneme"/>
    <property type="evidence" value="ECO:0007669"/>
    <property type="project" value="TreeGrafter"/>
</dbReference>
<keyword evidence="4" id="KW-0853">WD repeat</keyword>
<keyword evidence="5" id="KW-0677">Repeat</keyword>
<comment type="subcellular location">
    <subcellularLocation>
        <location evidence="1">Cell projection</location>
        <location evidence="1">Cilium</location>
    </subcellularLocation>
    <subcellularLocation>
        <location evidence="2">Cytoplasm</location>
        <location evidence="2">Cytoskeleton</location>
    </subcellularLocation>
</comment>
<dbReference type="EMBL" id="GDID01001537">
    <property type="protein sequence ID" value="JAP95069.1"/>
    <property type="molecule type" value="Transcribed_RNA"/>
</dbReference>
<feature type="coiled-coil region" evidence="9">
    <location>
        <begin position="917"/>
        <end position="944"/>
    </location>
</feature>
<feature type="coiled-coil region" evidence="9">
    <location>
        <begin position="998"/>
        <end position="1025"/>
    </location>
</feature>
<feature type="coiled-coil region" evidence="9">
    <location>
        <begin position="364"/>
        <end position="391"/>
    </location>
</feature>